<evidence type="ECO:0000313" key="20">
    <source>
        <dbReference type="Proteomes" id="UP000594261"/>
    </source>
</evidence>
<dbReference type="CDD" id="cd09274">
    <property type="entry name" value="RNase_HI_RT_Ty3"/>
    <property type="match status" value="1"/>
</dbReference>
<keyword evidence="4" id="KW-0540">Nuclease</keyword>
<dbReference type="Pfam" id="PF17921">
    <property type="entry name" value="Integrase_H2C2"/>
    <property type="match status" value="1"/>
</dbReference>
<evidence type="ECO:0000256" key="6">
    <source>
        <dbReference type="ARBA" id="ARBA00022750"/>
    </source>
</evidence>
<dbReference type="InterPro" id="IPR000477">
    <property type="entry name" value="RT_dom"/>
</dbReference>
<dbReference type="InterPro" id="IPR012337">
    <property type="entry name" value="RNaseH-like_sf"/>
</dbReference>
<keyword evidence="11" id="KW-0695">RNA-directed DNA polymerase</keyword>
<evidence type="ECO:0000256" key="1">
    <source>
        <dbReference type="ARBA" id="ARBA00022670"/>
    </source>
</evidence>
<evidence type="ECO:0008006" key="21">
    <source>
        <dbReference type="Google" id="ProtNLM"/>
    </source>
</evidence>
<feature type="domain" description="Integrase catalytic" evidence="18">
    <location>
        <begin position="1116"/>
        <end position="1281"/>
    </location>
</feature>
<evidence type="ECO:0000256" key="9">
    <source>
        <dbReference type="ARBA" id="ARBA00022842"/>
    </source>
</evidence>
<name>A0A7N2NA02_QUELO</name>
<dbReference type="Gene3D" id="3.30.70.270">
    <property type="match status" value="2"/>
</dbReference>
<keyword evidence="5" id="KW-0479">Metal-binding</keyword>
<dbReference type="GO" id="GO:0003964">
    <property type="term" value="F:RNA-directed DNA polymerase activity"/>
    <property type="evidence" value="ECO:0007669"/>
    <property type="project" value="UniProtKB-KW"/>
</dbReference>
<keyword evidence="6" id="KW-0064">Aspartyl protease</keyword>
<dbReference type="SUPFAM" id="SSF56672">
    <property type="entry name" value="DNA/RNA polymerases"/>
    <property type="match status" value="1"/>
</dbReference>
<organism evidence="19 20">
    <name type="scientific">Quercus lobata</name>
    <name type="common">Valley oak</name>
    <dbReference type="NCBI Taxonomy" id="97700"/>
    <lineage>
        <taxon>Eukaryota</taxon>
        <taxon>Viridiplantae</taxon>
        <taxon>Streptophyta</taxon>
        <taxon>Embryophyta</taxon>
        <taxon>Tracheophyta</taxon>
        <taxon>Spermatophyta</taxon>
        <taxon>Magnoliopsida</taxon>
        <taxon>eudicotyledons</taxon>
        <taxon>Gunneridae</taxon>
        <taxon>Pentapetalae</taxon>
        <taxon>rosids</taxon>
        <taxon>fabids</taxon>
        <taxon>Fagales</taxon>
        <taxon>Fagaceae</taxon>
        <taxon>Quercus</taxon>
    </lineage>
</organism>
<keyword evidence="10" id="KW-0229">DNA integration</keyword>
<feature type="domain" description="Reverse transcriptase" evidence="17">
    <location>
        <begin position="571"/>
        <end position="750"/>
    </location>
</feature>
<keyword evidence="14" id="KW-0233">DNA recombination</keyword>
<dbReference type="CDD" id="cd01647">
    <property type="entry name" value="RT_LTR"/>
    <property type="match status" value="1"/>
</dbReference>
<feature type="region of interest" description="Disordered" evidence="15">
    <location>
        <begin position="1"/>
        <end position="45"/>
    </location>
</feature>
<keyword evidence="7" id="KW-0255">Endonuclease</keyword>
<proteinExistence type="predicted"/>
<dbReference type="PROSITE" id="PS50878">
    <property type="entry name" value="RT_POL"/>
    <property type="match status" value="1"/>
</dbReference>
<evidence type="ECO:0000256" key="7">
    <source>
        <dbReference type="ARBA" id="ARBA00022759"/>
    </source>
</evidence>
<keyword evidence="1" id="KW-0645">Protease</keyword>
<keyword evidence="13" id="KW-0238">DNA-binding</keyword>
<dbReference type="GO" id="GO:0004190">
    <property type="term" value="F:aspartic-type endopeptidase activity"/>
    <property type="evidence" value="ECO:0007669"/>
    <property type="project" value="UniProtKB-KW"/>
</dbReference>
<evidence type="ECO:0000256" key="8">
    <source>
        <dbReference type="ARBA" id="ARBA00022801"/>
    </source>
</evidence>
<keyword evidence="16" id="KW-0472">Membrane</keyword>
<feature type="region of interest" description="Disordered" evidence="15">
    <location>
        <begin position="255"/>
        <end position="312"/>
    </location>
</feature>
<dbReference type="Gene3D" id="3.30.420.10">
    <property type="entry name" value="Ribonuclease H-like superfamily/Ribonuclease H"/>
    <property type="match status" value="1"/>
</dbReference>
<evidence type="ECO:0000256" key="11">
    <source>
        <dbReference type="ARBA" id="ARBA00022918"/>
    </source>
</evidence>
<dbReference type="InterPro" id="IPR041373">
    <property type="entry name" value="RT_RNaseH"/>
</dbReference>
<dbReference type="FunFam" id="3.10.10.10:FF:000007">
    <property type="entry name" value="Retrovirus-related Pol polyprotein from transposon 17.6-like Protein"/>
    <property type="match status" value="1"/>
</dbReference>
<dbReference type="Gene3D" id="3.10.10.10">
    <property type="entry name" value="HIV Type 1 Reverse Transcriptase, subunit A, domain 1"/>
    <property type="match status" value="1"/>
</dbReference>
<dbReference type="Pfam" id="PF00078">
    <property type="entry name" value="RVT_1"/>
    <property type="match status" value="1"/>
</dbReference>
<evidence type="ECO:0000256" key="4">
    <source>
        <dbReference type="ARBA" id="ARBA00022722"/>
    </source>
</evidence>
<dbReference type="PROSITE" id="PS50994">
    <property type="entry name" value="INTEGRASE"/>
    <property type="match status" value="1"/>
</dbReference>
<dbReference type="SUPFAM" id="SSF53098">
    <property type="entry name" value="Ribonuclease H-like"/>
    <property type="match status" value="1"/>
</dbReference>
<dbReference type="Pfam" id="PF17917">
    <property type="entry name" value="RT_RNaseH"/>
    <property type="match status" value="1"/>
</dbReference>
<dbReference type="GO" id="GO:0004519">
    <property type="term" value="F:endonuclease activity"/>
    <property type="evidence" value="ECO:0007669"/>
    <property type="project" value="UniProtKB-KW"/>
</dbReference>
<dbReference type="GO" id="GO:0046872">
    <property type="term" value="F:metal ion binding"/>
    <property type="evidence" value="ECO:0007669"/>
    <property type="project" value="UniProtKB-KW"/>
</dbReference>
<dbReference type="GO" id="GO:0006508">
    <property type="term" value="P:proteolysis"/>
    <property type="evidence" value="ECO:0007669"/>
    <property type="project" value="UniProtKB-KW"/>
</dbReference>
<evidence type="ECO:0000259" key="18">
    <source>
        <dbReference type="PROSITE" id="PS50994"/>
    </source>
</evidence>
<keyword evidence="9" id="KW-0460">Magnesium</keyword>
<evidence type="ECO:0000256" key="5">
    <source>
        <dbReference type="ARBA" id="ARBA00022723"/>
    </source>
</evidence>
<evidence type="ECO:0000259" key="17">
    <source>
        <dbReference type="PROSITE" id="PS50878"/>
    </source>
</evidence>
<keyword evidence="3" id="KW-0548">Nucleotidyltransferase</keyword>
<evidence type="ECO:0000256" key="13">
    <source>
        <dbReference type="ARBA" id="ARBA00023125"/>
    </source>
</evidence>
<dbReference type="EnsemblPlants" id="QL93p2008_0037:mrna">
    <property type="protein sequence ID" value="QL93p2008_0037:mrna"/>
    <property type="gene ID" value="QL93p2008_0037"/>
</dbReference>
<evidence type="ECO:0000256" key="2">
    <source>
        <dbReference type="ARBA" id="ARBA00022679"/>
    </source>
</evidence>
<feature type="compositionally biased region" description="Polar residues" evidence="15">
    <location>
        <begin position="264"/>
        <end position="279"/>
    </location>
</feature>
<sequence>MPPKKKRVANSNSEEPIVNLRRPTKARVDTEAEVTQDMRNNERPRVTRTDPLDEAAARLLDRLAHVASRGVGRVEVRAGCSFETFMKQNPPSFDGKPDPTEAENWFLQMEKLLEALDCTDSQKVRFATFKLIAEAERWWRSTKAILEGMDIERNPITWEKFKGVFYDNYFPEVVRERKEREFADLVQGSMTIEQYAAKFIELSHFGPHLILTEAKKASRFQKGLNERLRHHLIVAGVDNYAESVKRAMRLEEDFKNNVRKENPPRNTGQTGFRQGNAQGHWNKKGSFGRSGSNSSSNKPENKNPPQNTQGRSLNACPTCGRFHGDKPCFFEGKACYNCGKTGHLVRSYTSPPQNSMAQPGKNDQRRKAQGRVFALTPQDVQASDTVVTGILPLFSNFAKTLFDSGSTHSFISTQYAKLCDKKPGLMDYDLSVATPMGDSLLAAYHASVDCFRKEVVFRPLGEHEFQFKGSRMHALPRVISALRAKHLLRKGCQGYLAHVVDTRKDVLKLDDILVVREFPDVFPEDLPGIPIDREIEFSIDLLPGTSPISKAPYRMAPTELKELKEQLQELLDKGFIRPSASPWGAPVLFVKKKDGTMRLCIDYRELNRVTVRNKYPLPRIDDLFDQLQGAQVFSKIDLRSGYHQLKIKSEDIPKTAFRTRYGHYEFLVMPFGLTNAPAAFMDLMNRVFHEYLDRFVIVFIDDILIFSKSMEEHEEHLRIVFQILREKKLYAKFKKCEFWLDQVVFLGHVISKAGISVDPSKVEAVVEWARPTNVSEIRSFLGLAGYYRRFVEGFSRIAAPLTHLTRKNAKFVWTEECEKSFQELKQRLVTAPVLTIPSNMGGFVIYSDASRKGLGCVLMQHGKVIAYASRQLKSYEQNYPTHDLELAAVVFALKIWRHYLYGERCEIYTDHKSLKYFFTQKELNMRQRRWLELIKDYDCSINYHPGKANVVADALSRKSSGFSAALLTTQKEIIKDLERMGIEIVMGDSQVFMASLTIQPTLIEKIKSSQVDDAQIVKIIEEVQEGKRPEFNVSNDGVLRFGKRLCVPNDFALKKEIMEEAHRTPYSVHPGSTKMYRDIRETYWWNNMKREIAQFVEQCLTCQQIKAIHQKPSGLLQPLPIPEWKWECICMDFVTGLPRSPKGHEAIWVIVDRMTKTAHFIPVKMTYSLDQLAQIYIDEIVSLHGVPASIVSDRDPRFTSRFWESLHKALGTNLSFSTAFHPQTDGLSERTIRTLEDMLRACVLDFKGNWEKYLSLVEFAYNNSYHSSIEMAPYEALYGRKCRSPLCWEEVGERKLLGPEIIQMTSEKIDLIRKRLQTAQSRQKSYYDHSRKKVEFEVGDMVFLKVSPMKGVMRFGKKGKLSPRFVGPFEILKRIGKVAYELALPPTLAGVHNVFHVSMLRKYILVPSHVLNYEPLKIKDNLTYEEVPIQILDRKDHVLHTKTIALVKVLWKNHTVEEASWEREDEMKSKCPELFINEARREDFCVYESLCCTEHSGRDKGLLVVYIYNGLSLFIAIVLARLVSSRVLCFMASRGFGSLG</sequence>
<dbReference type="FunFam" id="3.10.20.370:FF:000001">
    <property type="entry name" value="Retrovirus-related Pol polyprotein from transposon 17.6-like protein"/>
    <property type="match status" value="1"/>
</dbReference>
<dbReference type="InterPro" id="IPR036397">
    <property type="entry name" value="RNaseH_sf"/>
</dbReference>
<dbReference type="Pfam" id="PF03732">
    <property type="entry name" value="Retrotrans_gag"/>
    <property type="match status" value="1"/>
</dbReference>
<dbReference type="Gramene" id="QL93p2008_0037:mrna">
    <property type="protein sequence ID" value="QL93p2008_0037:mrna"/>
    <property type="gene ID" value="QL93p2008_0037"/>
</dbReference>
<dbReference type="GO" id="GO:0003677">
    <property type="term" value="F:DNA binding"/>
    <property type="evidence" value="ECO:0007669"/>
    <property type="project" value="UniProtKB-KW"/>
</dbReference>
<dbReference type="Gene3D" id="3.10.20.370">
    <property type="match status" value="1"/>
</dbReference>
<keyword evidence="2" id="KW-0808">Transferase</keyword>
<protein>
    <recommendedName>
        <fullName evidence="21">Reverse transcriptase</fullName>
    </recommendedName>
</protein>
<keyword evidence="16" id="KW-1133">Transmembrane helix</keyword>
<dbReference type="InterPro" id="IPR041588">
    <property type="entry name" value="Integrase_H2C2"/>
</dbReference>
<dbReference type="Pfam" id="PF24626">
    <property type="entry name" value="SH3_Tf2-1"/>
    <property type="match status" value="1"/>
</dbReference>
<dbReference type="InterPro" id="IPR001584">
    <property type="entry name" value="Integrase_cat-core"/>
</dbReference>
<dbReference type="InParanoid" id="A0A7N2NA02"/>
<dbReference type="PANTHER" id="PTHR37984:SF5">
    <property type="entry name" value="PROTEIN NYNRIN-LIKE"/>
    <property type="match status" value="1"/>
</dbReference>
<evidence type="ECO:0000313" key="19">
    <source>
        <dbReference type="EnsemblPlants" id="QL93p2008_0037:mrna"/>
    </source>
</evidence>
<dbReference type="Gene3D" id="1.10.340.70">
    <property type="match status" value="1"/>
</dbReference>
<evidence type="ECO:0000256" key="15">
    <source>
        <dbReference type="SAM" id="MobiDB-lite"/>
    </source>
</evidence>
<evidence type="ECO:0000256" key="12">
    <source>
        <dbReference type="ARBA" id="ARBA00022932"/>
    </source>
</evidence>
<dbReference type="InterPro" id="IPR043502">
    <property type="entry name" value="DNA/RNA_pol_sf"/>
</dbReference>
<dbReference type="GO" id="GO:0006310">
    <property type="term" value="P:DNA recombination"/>
    <property type="evidence" value="ECO:0007669"/>
    <property type="project" value="UniProtKB-KW"/>
</dbReference>
<dbReference type="InterPro" id="IPR050951">
    <property type="entry name" value="Retrovirus_Pol_polyprotein"/>
</dbReference>
<keyword evidence="16" id="KW-0812">Transmembrane</keyword>
<evidence type="ECO:0000256" key="10">
    <source>
        <dbReference type="ARBA" id="ARBA00022908"/>
    </source>
</evidence>
<evidence type="ECO:0000256" key="16">
    <source>
        <dbReference type="SAM" id="Phobius"/>
    </source>
</evidence>
<dbReference type="PANTHER" id="PTHR37984">
    <property type="entry name" value="PROTEIN CBG26694"/>
    <property type="match status" value="1"/>
</dbReference>
<dbReference type="OMA" id="CPELFIN"/>
<feature type="compositionally biased region" description="Low complexity" evidence="15">
    <location>
        <begin position="284"/>
        <end position="307"/>
    </location>
</feature>
<keyword evidence="12" id="KW-0239">DNA-directed DNA polymerase</keyword>
<evidence type="ECO:0000256" key="3">
    <source>
        <dbReference type="ARBA" id="ARBA00022695"/>
    </source>
</evidence>
<evidence type="ECO:0000256" key="14">
    <source>
        <dbReference type="ARBA" id="ARBA00023172"/>
    </source>
</evidence>
<reference evidence="19" key="1">
    <citation type="submission" date="2021-01" db="UniProtKB">
        <authorList>
            <consortium name="EnsemblPlants"/>
        </authorList>
    </citation>
    <scope>IDENTIFICATION</scope>
</reference>
<dbReference type="GO" id="GO:0003887">
    <property type="term" value="F:DNA-directed DNA polymerase activity"/>
    <property type="evidence" value="ECO:0007669"/>
    <property type="project" value="UniProtKB-KW"/>
</dbReference>
<dbReference type="InterPro" id="IPR043128">
    <property type="entry name" value="Rev_trsase/Diguanyl_cyclase"/>
</dbReference>
<dbReference type="InterPro" id="IPR056924">
    <property type="entry name" value="SH3_Tf2-1"/>
</dbReference>
<dbReference type="GO" id="GO:0015074">
    <property type="term" value="P:DNA integration"/>
    <property type="evidence" value="ECO:0007669"/>
    <property type="project" value="UniProtKB-KW"/>
</dbReference>
<keyword evidence="8" id="KW-0378">Hydrolase</keyword>
<dbReference type="Pfam" id="PF08284">
    <property type="entry name" value="RVP_2"/>
    <property type="match status" value="1"/>
</dbReference>
<feature type="transmembrane region" description="Helical" evidence="16">
    <location>
        <begin position="1501"/>
        <end position="1524"/>
    </location>
</feature>
<dbReference type="FunFam" id="3.30.70.270:FF:000020">
    <property type="entry name" value="Transposon Tf2-6 polyprotein-like Protein"/>
    <property type="match status" value="1"/>
</dbReference>
<keyword evidence="20" id="KW-1185">Reference proteome</keyword>
<dbReference type="InterPro" id="IPR005162">
    <property type="entry name" value="Retrotrans_gag_dom"/>
</dbReference>
<dbReference type="Proteomes" id="UP000594261">
    <property type="component" value="Unassembled WGS sequence"/>
</dbReference>
<accession>A0A7N2NA02</accession>